<dbReference type="EMBL" id="CP059732">
    <property type="protein sequence ID" value="QMW01008.1"/>
    <property type="molecule type" value="Genomic_DNA"/>
</dbReference>
<sequence length="137" mass="16300">MKPIRYFSHKQTVWYNVVDYVRLLIDTKTIWAIRPADPGKRKRQPKSAEQIILARLNRLSSVYQLRVNQEVYADWVIFEHLYRLLKPFMVRTDDWANPDGLIWQTQQFIDRSKRLGQSVDPSAIAPYFNEIHPGKLD</sequence>
<dbReference type="RefSeq" id="WP_182458121.1">
    <property type="nucleotide sequence ID" value="NZ_CP059732.1"/>
</dbReference>
<name>A0A7G5GQ66_9BACT</name>
<dbReference type="KEGG" id="sfol:H3H32_23930"/>
<dbReference type="Proteomes" id="UP000515369">
    <property type="component" value="Chromosome"/>
</dbReference>
<protein>
    <submittedName>
        <fullName evidence="1">Uncharacterized protein</fullName>
    </submittedName>
</protein>
<reference evidence="1 2" key="1">
    <citation type="submission" date="2020-07" db="EMBL/GenBank/DDBJ databases">
        <title>Spirosoma foliorum sp. nov., isolated from the leaves on the Nejang mountain Korea, Republic of.</title>
        <authorList>
            <person name="Ho H."/>
            <person name="Lee Y.-J."/>
            <person name="Nurcahyanto D.-A."/>
            <person name="Kim S.-G."/>
        </authorList>
    </citation>
    <scope>NUCLEOTIDE SEQUENCE [LARGE SCALE GENOMIC DNA]</scope>
    <source>
        <strain evidence="1 2">PL0136</strain>
    </source>
</reference>
<proteinExistence type="predicted"/>
<accession>A0A7G5GQ66</accession>
<gene>
    <name evidence="1" type="ORF">H3H32_23930</name>
</gene>
<keyword evidence="2" id="KW-1185">Reference proteome</keyword>
<evidence type="ECO:0000313" key="2">
    <source>
        <dbReference type="Proteomes" id="UP000515369"/>
    </source>
</evidence>
<organism evidence="1 2">
    <name type="scientific">Spirosoma foliorum</name>
    <dbReference type="NCBI Taxonomy" id="2710596"/>
    <lineage>
        <taxon>Bacteria</taxon>
        <taxon>Pseudomonadati</taxon>
        <taxon>Bacteroidota</taxon>
        <taxon>Cytophagia</taxon>
        <taxon>Cytophagales</taxon>
        <taxon>Cytophagaceae</taxon>
        <taxon>Spirosoma</taxon>
    </lineage>
</organism>
<dbReference type="AlphaFoldDB" id="A0A7G5GQ66"/>
<evidence type="ECO:0000313" key="1">
    <source>
        <dbReference type="EMBL" id="QMW01008.1"/>
    </source>
</evidence>